<dbReference type="InterPro" id="IPR021827">
    <property type="entry name" value="Nup186/Nup192/Nup205"/>
</dbReference>
<dbReference type="PANTHER" id="PTHR31344:SF11">
    <property type="entry name" value="NUCLEOLAR PROTEIN GAR2-LIKE PROTEIN"/>
    <property type="match status" value="1"/>
</dbReference>
<dbReference type="AlphaFoldDB" id="A0A6J5WV65"/>
<sequence length="81" mass="8908">MAEKVSEAGGISKLERNISVVQRKGYTSDEELEELDSPLTSIIDKLPLSPTIVANGNGKHEHTGHACMNARYELLREVWSG</sequence>
<dbReference type="EMBL" id="CAEKKB010000003">
    <property type="protein sequence ID" value="CAB4303054.1"/>
    <property type="molecule type" value="Genomic_DNA"/>
</dbReference>
<name>A0A6J5WV65_PRUAR</name>
<dbReference type="EMBL" id="CAEKDK010000003">
    <property type="protein sequence ID" value="CAB4272540.1"/>
    <property type="molecule type" value="Genomic_DNA"/>
</dbReference>
<dbReference type="OrthoDB" id="20172at2759"/>
<accession>A0A6J5WV65</accession>
<dbReference type="GO" id="GO:0005643">
    <property type="term" value="C:nuclear pore"/>
    <property type="evidence" value="ECO:0007669"/>
    <property type="project" value="InterPro"/>
</dbReference>
<keyword evidence="4" id="KW-1185">Reference proteome</keyword>
<reference evidence="2 3" key="2">
    <citation type="submission" date="2020-05" db="EMBL/GenBank/DDBJ databases">
        <authorList>
            <person name="Campoy J."/>
            <person name="Schneeberger K."/>
            <person name="Spophaly S."/>
        </authorList>
    </citation>
    <scope>NUCLEOTIDE SEQUENCE [LARGE SCALE GENOMIC DNA]</scope>
    <source>
        <strain evidence="2">PruArmRojPasFocal</strain>
    </source>
</reference>
<evidence type="ECO:0000313" key="3">
    <source>
        <dbReference type="Proteomes" id="UP000507222"/>
    </source>
</evidence>
<dbReference type="Proteomes" id="UP000507245">
    <property type="component" value="Unassembled WGS sequence"/>
</dbReference>
<dbReference type="PANTHER" id="PTHR31344">
    <property type="entry name" value="NUCLEAR PORE COMPLEX PROTEIN NUP205"/>
    <property type="match status" value="1"/>
</dbReference>
<organism evidence="2 4">
    <name type="scientific">Prunus armeniaca</name>
    <name type="common">Apricot</name>
    <name type="synonym">Armeniaca vulgaris</name>
    <dbReference type="NCBI Taxonomy" id="36596"/>
    <lineage>
        <taxon>Eukaryota</taxon>
        <taxon>Viridiplantae</taxon>
        <taxon>Streptophyta</taxon>
        <taxon>Embryophyta</taxon>
        <taxon>Tracheophyta</taxon>
        <taxon>Spermatophyta</taxon>
        <taxon>Magnoliopsida</taxon>
        <taxon>eudicotyledons</taxon>
        <taxon>Gunneridae</taxon>
        <taxon>Pentapetalae</taxon>
        <taxon>rosids</taxon>
        <taxon>fabids</taxon>
        <taxon>Rosales</taxon>
        <taxon>Rosaceae</taxon>
        <taxon>Amygdaloideae</taxon>
        <taxon>Amygdaleae</taxon>
        <taxon>Prunus</taxon>
    </lineage>
</organism>
<gene>
    <name evidence="1" type="ORF">CURHAP_LOCUS19208</name>
    <name evidence="2" type="ORF">ORAREDHAP_LOCUS19021</name>
</gene>
<evidence type="ECO:0000313" key="4">
    <source>
        <dbReference type="Proteomes" id="UP000507245"/>
    </source>
</evidence>
<dbReference type="Proteomes" id="UP000507222">
    <property type="component" value="Unassembled WGS sequence"/>
</dbReference>
<evidence type="ECO:0000313" key="1">
    <source>
        <dbReference type="EMBL" id="CAB4272540.1"/>
    </source>
</evidence>
<proteinExistence type="predicted"/>
<evidence type="ECO:0000313" key="2">
    <source>
        <dbReference type="EMBL" id="CAB4303054.1"/>
    </source>
</evidence>
<reference evidence="4" key="1">
    <citation type="journal article" date="2020" name="Genome Biol.">
        <title>Gamete binning: chromosome-level and haplotype-resolved genome assembly enabled by high-throughput single-cell sequencing of gamete genomes.</title>
        <authorList>
            <person name="Campoy J.A."/>
            <person name="Sun H."/>
            <person name="Goel M."/>
            <person name="Jiao W.-B."/>
            <person name="Folz-Donahue K."/>
            <person name="Wang N."/>
            <person name="Rubio M."/>
            <person name="Liu C."/>
            <person name="Kukat C."/>
            <person name="Ruiz D."/>
            <person name="Huettel B."/>
            <person name="Schneeberger K."/>
        </authorList>
    </citation>
    <scope>NUCLEOTIDE SEQUENCE [LARGE SCALE GENOMIC DNA]</scope>
    <source>
        <strain evidence="4">cv. Rojo Pasion</strain>
    </source>
</reference>
<protein>
    <submittedName>
        <fullName evidence="2">Uncharacterized protein</fullName>
    </submittedName>
</protein>